<reference evidence="9" key="1">
    <citation type="journal article" date="2014" name="Int. J. Syst. Evol. Microbiol.">
        <title>Complete genome sequence of Corynebacterium casei LMG S-19264T (=DSM 44701T), isolated from a smear-ripened cheese.</title>
        <authorList>
            <consortium name="US DOE Joint Genome Institute (JGI-PGF)"/>
            <person name="Walter F."/>
            <person name="Albersmeier A."/>
            <person name="Kalinowski J."/>
            <person name="Ruckert C."/>
        </authorList>
    </citation>
    <scope>NUCLEOTIDE SEQUENCE</scope>
    <source>
        <strain evidence="9">KCTC 42650</strain>
    </source>
</reference>
<feature type="binding site" evidence="7">
    <location>
        <position position="145"/>
    </location>
    <ligand>
        <name>glyoxylate</name>
        <dbReference type="ChEBI" id="CHEBI:36655"/>
    </ligand>
</feature>
<dbReference type="PANTHER" id="PTHR10578:SF107">
    <property type="entry name" value="2-HYDROXYACID OXIDASE 1"/>
    <property type="match status" value="1"/>
</dbReference>
<proteinExistence type="inferred from homology"/>
<evidence type="ECO:0000313" key="10">
    <source>
        <dbReference type="Proteomes" id="UP000626220"/>
    </source>
</evidence>
<dbReference type="EMBL" id="BNCJ01000002">
    <property type="protein sequence ID" value="GHF44291.1"/>
    <property type="molecule type" value="Genomic_DNA"/>
</dbReference>
<dbReference type="Proteomes" id="UP000626220">
    <property type="component" value="Unassembled WGS sequence"/>
</dbReference>
<evidence type="ECO:0000256" key="4">
    <source>
        <dbReference type="ARBA" id="ARBA00023002"/>
    </source>
</evidence>
<evidence type="ECO:0000259" key="8">
    <source>
        <dbReference type="PROSITE" id="PS51349"/>
    </source>
</evidence>
<feature type="binding site" evidence="7">
    <location>
        <position position="267"/>
    </location>
    <ligand>
        <name>FMN</name>
        <dbReference type="ChEBI" id="CHEBI:58210"/>
    </ligand>
</feature>
<feature type="binding site" evidence="7">
    <location>
        <position position="122"/>
    </location>
    <ligand>
        <name>FMN</name>
        <dbReference type="ChEBI" id="CHEBI:58210"/>
    </ligand>
</feature>
<sequence>MDKPVPVQPDTGMDLHSTYPGVMDLKWRAQQRLPKFVWEYLDSGTGVEATKARNRAALDRVGFLPSILHGPQSPDLSCTLLGQKMPLPFGIAPVGMSGLVWPDAEGHLARAAATAGIPYSMSTVATQSPEDIAPHLGPHAWFQMYPPKDEEIRRDMLARARSAGFTALILTVDVPVASRRERQTRSGLTNPPKLTPRVLAQVAMRPAWALATAQRGMPHMRTLDKYVSGPQANLPPTAHVGYLLRTSPDWEYARWLRDNWEGPFLIKGVLRPEDAEPLERIGADALWISNHAGRQFDGSPATAEALPLVRAATRLPIIFDSGVESGLDILRALALGADFVMLGRAFHFALAALGQIGPAHLIDILKKDMIANMGQLGAADLAGLPPPITLSDLGPVSPV</sequence>
<feature type="active site" description="Proton acceptor" evidence="6">
    <location>
        <position position="291"/>
    </location>
</feature>
<comment type="cofactor">
    <cofactor evidence="1">
        <name>FMN</name>
        <dbReference type="ChEBI" id="CHEBI:58210"/>
    </cofactor>
</comment>
<keyword evidence="10" id="KW-1185">Reference proteome</keyword>
<feature type="binding site" evidence="7">
    <location>
        <position position="171"/>
    </location>
    <ligand>
        <name>FMN</name>
        <dbReference type="ChEBI" id="CHEBI:58210"/>
    </ligand>
</feature>
<comment type="similarity">
    <text evidence="5">Belongs to the FMN-dependent alpha-hydroxy acid dehydrogenase family.</text>
</comment>
<dbReference type="SUPFAM" id="SSF51395">
    <property type="entry name" value="FMN-linked oxidoreductases"/>
    <property type="match status" value="1"/>
</dbReference>
<gene>
    <name evidence="9" type="primary">lldD</name>
    <name evidence="9" type="ORF">GCM10017056_15300</name>
</gene>
<evidence type="ECO:0000256" key="6">
    <source>
        <dbReference type="PIRSR" id="PIRSR000138-1"/>
    </source>
</evidence>
<evidence type="ECO:0000256" key="7">
    <source>
        <dbReference type="PIRSR" id="PIRSR000138-2"/>
    </source>
</evidence>
<dbReference type="GO" id="GO:0010181">
    <property type="term" value="F:FMN binding"/>
    <property type="evidence" value="ECO:0007669"/>
    <property type="project" value="InterPro"/>
</dbReference>
<dbReference type="InterPro" id="IPR000262">
    <property type="entry name" value="FMN-dep_DH"/>
</dbReference>
<dbReference type="InterPro" id="IPR012133">
    <property type="entry name" value="Alpha-hydoxy_acid_DH_FMN"/>
</dbReference>
<feature type="binding site" evidence="7">
    <location>
        <position position="289"/>
    </location>
    <ligand>
        <name>FMN</name>
        <dbReference type="ChEBI" id="CHEBI:58210"/>
    </ligand>
</feature>
<feature type="binding site" evidence="7">
    <location>
        <position position="180"/>
    </location>
    <ligand>
        <name>glyoxylate</name>
        <dbReference type="ChEBI" id="CHEBI:36655"/>
    </ligand>
</feature>
<keyword evidence="4" id="KW-0560">Oxidoreductase</keyword>
<keyword evidence="2 7" id="KW-0285">Flavoprotein</keyword>
<dbReference type="Pfam" id="PF01070">
    <property type="entry name" value="FMN_dh"/>
    <property type="match status" value="1"/>
</dbReference>
<feature type="domain" description="FMN hydroxy acid dehydrogenase" evidence="8">
    <location>
        <begin position="14"/>
        <end position="394"/>
    </location>
</feature>
<comment type="caution">
    <text evidence="9">The sequence shown here is derived from an EMBL/GenBank/DDBJ whole genome shotgun (WGS) entry which is preliminary data.</text>
</comment>
<accession>A0A8J3M8U2</accession>
<feature type="binding site" evidence="7">
    <location>
        <begin position="93"/>
        <end position="95"/>
    </location>
    <ligand>
        <name>FMN</name>
        <dbReference type="ChEBI" id="CHEBI:58210"/>
    </ligand>
</feature>
<feature type="binding site" evidence="7">
    <location>
        <position position="294"/>
    </location>
    <ligand>
        <name>glyoxylate</name>
        <dbReference type="ChEBI" id="CHEBI:36655"/>
    </ligand>
</feature>
<protein>
    <submittedName>
        <fullName evidence="9">L-lactate dehydrogenase</fullName>
    </submittedName>
</protein>
<keyword evidence="3 7" id="KW-0288">FMN</keyword>
<dbReference type="PROSITE" id="PS51349">
    <property type="entry name" value="FMN_HYDROXY_ACID_DH_2"/>
    <property type="match status" value="1"/>
</dbReference>
<reference evidence="9" key="2">
    <citation type="submission" date="2020-09" db="EMBL/GenBank/DDBJ databases">
        <authorList>
            <person name="Sun Q."/>
            <person name="Kim S."/>
        </authorList>
    </citation>
    <scope>NUCLEOTIDE SEQUENCE</scope>
    <source>
        <strain evidence="9">KCTC 42650</strain>
    </source>
</reference>
<dbReference type="InterPro" id="IPR013785">
    <property type="entry name" value="Aldolase_TIM"/>
</dbReference>
<name>A0A8J3M8U2_9RHOB</name>
<dbReference type="GO" id="GO:0016491">
    <property type="term" value="F:oxidoreductase activity"/>
    <property type="evidence" value="ECO:0007669"/>
    <property type="project" value="UniProtKB-KW"/>
</dbReference>
<dbReference type="CDD" id="cd02809">
    <property type="entry name" value="alpha_hydroxyacid_oxid_FMN"/>
    <property type="match status" value="1"/>
</dbReference>
<evidence type="ECO:0000256" key="5">
    <source>
        <dbReference type="ARBA" id="ARBA00024042"/>
    </source>
</evidence>
<organism evidence="9 10">
    <name type="scientific">Seohaeicola zhoushanensis</name>
    <dbReference type="NCBI Taxonomy" id="1569283"/>
    <lineage>
        <taxon>Bacteria</taxon>
        <taxon>Pseudomonadati</taxon>
        <taxon>Pseudomonadota</taxon>
        <taxon>Alphaproteobacteria</taxon>
        <taxon>Rhodobacterales</taxon>
        <taxon>Roseobacteraceae</taxon>
        <taxon>Seohaeicola</taxon>
    </lineage>
</organism>
<dbReference type="InterPro" id="IPR037396">
    <property type="entry name" value="FMN_HAD"/>
</dbReference>
<dbReference type="PIRSF" id="PIRSF000138">
    <property type="entry name" value="Al-hdrx_acd_dh"/>
    <property type="match status" value="1"/>
</dbReference>
<dbReference type="AlphaFoldDB" id="A0A8J3M8U2"/>
<dbReference type="PANTHER" id="PTHR10578">
    <property type="entry name" value="S -2-HYDROXY-ACID OXIDASE-RELATED"/>
    <property type="match status" value="1"/>
</dbReference>
<feature type="binding site" evidence="7">
    <location>
        <position position="40"/>
    </location>
    <ligand>
        <name>glyoxylate</name>
        <dbReference type="ChEBI" id="CHEBI:36655"/>
    </ligand>
</feature>
<evidence type="ECO:0000256" key="3">
    <source>
        <dbReference type="ARBA" id="ARBA00022643"/>
    </source>
</evidence>
<evidence type="ECO:0000256" key="1">
    <source>
        <dbReference type="ARBA" id="ARBA00001917"/>
    </source>
</evidence>
<feature type="binding site" evidence="7">
    <location>
        <begin position="343"/>
        <end position="344"/>
    </location>
    <ligand>
        <name>FMN</name>
        <dbReference type="ChEBI" id="CHEBI:58210"/>
    </ligand>
</feature>
<evidence type="ECO:0000313" key="9">
    <source>
        <dbReference type="EMBL" id="GHF44291.1"/>
    </source>
</evidence>
<dbReference type="Gene3D" id="3.20.20.70">
    <property type="entry name" value="Aldolase class I"/>
    <property type="match status" value="1"/>
</dbReference>
<feature type="binding site" evidence="7">
    <location>
        <position position="143"/>
    </location>
    <ligand>
        <name>FMN</name>
        <dbReference type="ChEBI" id="CHEBI:58210"/>
    </ligand>
</feature>
<evidence type="ECO:0000256" key="2">
    <source>
        <dbReference type="ARBA" id="ARBA00022630"/>
    </source>
</evidence>
<feature type="binding site" evidence="7">
    <location>
        <position position="291"/>
    </location>
    <ligand>
        <name>glyoxylate</name>
        <dbReference type="ChEBI" id="CHEBI:36655"/>
    </ligand>
</feature>